<evidence type="ECO:0000313" key="4">
    <source>
        <dbReference type="EMBL" id="MDP9868801.1"/>
    </source>
</evidence>
<dbReference type="PANTHER" id="PTHR36933:SF1">
    <property type="entry name" value="SLL0788 PROTEIN"/>
    <property type="match status" value="1"/>
</dbReference>
<dbReference type="Pfam" id="PF03713">
    <property type="entry name" value="DUF305"/>
    <property type="match status" value="1"/>
</dbReference>
<evidence type="ECO:0000256" key="2">
    <source>
        <dbReference type="SAM" id="SignalP"/>
    </source>
</evidence>
<proteinExistence type="predicted"/>
<evidence type="ECO:0000259" key="3">
    <source>
        <dbReference type="Pfam" id="PF03713"/>
    </source>
</evidence>
<evidence type="ECO:0000313" key="5">
    <source>
        <dbReference type="Proteomes" id="UP001230426"/>
    </source>
</evidence>
<protein>
    <submittedName>
        <fullName evidence="4">Uncharacterized protein (DUF305 family)</fullName>
    </submittedName>
</protein>
<dbReference type="RefSeq" id="WP_306872048.1">
    <property type="nucleotide sequence ID" value="NZ_JAUSRB010000002.1"/>
</dbReference>
<accession>A0ABT9RHP6</accession>
<dbReference type="InterPro" id="IPR005183">
    <property type="entry name" value="DUF305_CopM-like"/>
</dbReference>
<dbReference type="EMBL" id="JAUSRB010000002">
    <property type="protein sequence ID" value="MDP9868801.1"/>
    <property type="molecule type" value="Genomic_DNA"/>
</dbReference>
<reference evidence="4 5" key="1">
    <citation type="submission" date="2023-07" db="EMBL/GenBank/DDBJ databases">
        <title>Sequencing the genomes of 1000 actinobacteria strains.</title>
        <authorList>
            <person name="Klenk H.-P."/>
        </authorList>
    </citation>
    <scope>NUCLEOTIDE SEQUENCE [LARGE SCALE GENOMIC DNA]</scope>
    <source>
        <strain evidence="4 5">DSM 44109</strain>
    </source>
</reference>
<dbReference type="Gene3D" id="1.20.1260.10">
    <property type="match status" value="1"/>
</dbReference>
<dbReference type="InterPro" id="IPR012347">
    <property type="entry name" value="Ferritin-like"/>
</dbReference>
<keyword evidence="5" id="KW-1185">Reference proteome</keyword>
<sequence length="234" mass="25295">MRRRAATTGIAVGSVLMAVATVGLAVADANVGRSAPVPTPSGPQQTCPGMPPGMGPGGPMNAVNNEFGYLTQMISHHQEAVTAAEQLRRSARPEMRRLGESIATTQSAEIETMKAWLAQWYPGRSTEVTPRPMMRDLSGLSGDALDKAFLQDMIWHHMMAVMMSQQLLMRGNAEHPEVMEFARTVRDTQHAEMFQMRQWLVSWFGEQSMPCMPGMTGTPAPVPTGTGPSPTSGG</sequence>
<keyword evidence="2" id="KW-0732">Signal</keyword>
<gene>
    <name evidence="4" type="ORF">J2S55_008067</name>
</gene>
<evidence type="ECO:0000256" key="1">
    <source>
        <dbReference type="SAM" id="MobiDB-lite"/>
    </source>
</evidence>
<feature type="chain" id="PRO_5045802589" evidence="2">
    <location>
        <begin position="28"/>
        <end position="234"/>
    </location>
</feature>
<dbReference type="PANTHER" id="PTHR36933">
    <property type="entry name" value="SLL0788 PROTEIN"/>
    <property type="match status" value="1"/>
</dbReference>
<comment type="caution">
    <text evidence="4">The sequence shown here is derived from an EMBL/GenBank/DDBJ whole genome shotgun (WGS) entry which is preliminary data.</text>
</comment>
<dbReference type="Proteomes" id="UP001230426">
    <property type="component" value="Unassembled WGS sequence"/>
</dbReference>
<feature type="signal peptide" evidence="2">
    <location>
        <begin position="1"/>
        <end position="27"/>
    </location>
</feature>
<name>A0ABT9RHP6_9ACTN</name>
<organism evidence="4 5">
    <name type="scientific">Streptosporangium brasiliense</name>
    <dbReference type="NCBI Taxonomy" id="47480"/>
    <lineage>
        <taxon>Bacteria</taxon>
        <taxon>Bacillati</taxon>
        <taxon>Actinomycetota</taxon>
        <taxon>Actinomycetes</taxon>
        <taxon>Streptosporangiales</taxon>
        <taxon>Streptosporangiaceae</taxon>
        <taxon>Streptosporangium</taxon>
    </lineage>
</organism>
<feature type="region of interest" description="Disordered" evidence="1">
    <location>
        <begin position="35"/>
        <end position="61"/>
    </location>
</feature>
<feature type="domain" description="DUF305" evidence="3">
    <location>
        <begin position="67"/>
        <end position="200"/>
    </location>
</feature>